<protein>
    <recommendedName>
        <fullName evidence="10">Amino acid transporter transmembrane domain-containing protein</fullName>
    </recommendedName>
</protein>
<feature type="transmembrane region" description="Helical" evidence="9">
    <location>
        <begin position="525"/>
        <end position="549"/>
    </location>
</feature>
<dbReference type="PANTHER" id="PTHR48017">
    <property type="entry name" value="OS05G0424000 PROTEIN-RELATED"/>
    <property type="match status" value="1"/>
</dbReference>
<keyword evidence="12" id="KW-1185">Reference proteome</keyword>
<keyword evidence="5 9" id="KW-1133">Transmembrane helix</keyword>
<reference evidence="11" key="1">
    <citation type="journal article" date="2016" name="Nat. Genet.">
        <title>A high-quality carrot genome assembly provides new insights into carotenoid accumulation and asterid genome evolution.</title>
        <authorList>
            <person name="Iorizzo M."/>
            <person name="Ellison S."/>
            <person name="Senalik D."/>
            <person name="Zeng P."/>
            <person name="Satapoomin P."/>
            <person name="Huang J."/>
            <person name="Bowman M."/>
            <person name="Iovene M."/>
            <person name="Sanseverino W."/>
            <person name="Cavagnaro P."/>
            <person name="Yildiz M."/>
            <person name="Macko-Podgorni A."/>
            <person name="Moranska E."/>
            <person name="Grzebelus E."/>
            <person name="Grzebelus D."/>
            <person name="Ashrafi H."/>
            <person name="Zheng Z."/>
            <person name="Cheng S."/>
            <person name="Spooner D."/>
            <person name="Van Deynze A."/>
            <person name="Simon P."/>
        </authorList>
    </citation>
    <scope>NUCLEOTIDE SEQUENCE</scope>
    <source>
        <tissue evidence="11">Leaf</tissue>
    </source>
</reference>
<keyword evidence="2" id="KW-0813">Transport</keyword>
<evidence type="ECO:0000313" key="12">
    <source>
        <dbReference type="Proteomes" id="UP000077755"/>
    </source>
</evidence>
<proteinExistence type="inferred from homology"/>
<feature type="transmembrane region" description="Helical" evidence="9">
    <location>
        <begin position="234"/>
        <end position="254"/>
    </location>
</feature>
<feature type="transmembrane region" description="Helical" evidence="9">
    <location>
        <begin position="344"/>
        <end position="363"/>
    </location>
</feature>
<evidence type="ECO:0000256" key="6">
    <source>
        <dbReference type="ARBA" id="ARBA00023136"/>
    </source>
</evidence>
<feature type="transmembrane region" description="Helical" evidence="9">
    <location>
        <begin position="162"/>
        <end position="181"/>
    </location>
</feature>
<gene>
    <name evidence="11" type="ORF">DCAR_0207244</name>
</gene>
<dbReference type="GO" id="GO:0016020">
    <property type="term" value="C:membrane"/>
    <property type="evidence" value="ECO:0007669"/>
    <property type="project" value="UniProtKB-SubCell"/>
</dbReference>
<evidence type="ECO:0000256" key="4">
    <source>
        <dbReference type="ARBA" id="ARBA00022970"/>
    </source>
</evidence>
<dbReference type="AlphaFoldDB" id="A0AAF0WEQ9"/>
<evidence type="ECO:0000256" key="3">
    <source>
        <dbReference type="ARBA" id="ARBA00022692"/>
    </source>
</evidence>
<keyword evidence="4" id="KW-0029">Amino-acid transport</keyword>
<name>A0AAF0WEQ9_DAUCS</name>
<dbReference type="Pfam" id="PF01490">
    <property type="entry name" value="Aa_trans"/>
    <property type="match status" value="1"/>
</dbReference>
<dbReference type="InterPro" id="IPR013057">
    <property type="entry name" value="AA_transpt_TM"/>
</dbReference>
<evidence type="ECO:0000256" key="2">
    <source>
        <dbReference type="ARBA" id="ARBA00022448"/>
    </source>
</evidence>
<feature type="transmembrane region" description="Helical" evidence="9">
    <location>
        <begin position="419"/>
        <end position="442"/>
    </location>
</feature>
<evidence type="ECO:0000313" key="11">
    <source>
        <dbReference type="EMBL" id="WOG88011.1"/>
    </source>
</evidence>
<comment type="similarity">
    <text evidence="7">Belongs to the amino acid/polyamine transporter 2 family. Amino acid/auxin permease (AAAP) (TC 2.A.18.5) subfamily.</text>
</comment>
<keyword evidence="6 9" id="KW-0472">Membrane</keyword>
<comment type="subcellular location">
    <subcellularLocation>
        <location evidence="1">Membrane</location>
        <topology evidence="1">Multi-pass membrane protein</topology>
    </subcellularLocation>
</comment>
<evidence type="ECO:0000256" key="1">
    <source>
        <dbReference type="ARBA" id="ARBA00004141"/>
    </source>
</evidence>
<feature type="transmembrane region" description="Helical" evidence="9">
    <location>
        <begin position="277"/>
        <end position="295"/>
    </location>
</feature>
<sequence length="553" mass="60596">MKNSVSDSYLSIESEENDENVYDKGEDSDDSDSSNYSYNNEHNSRPASVSSAWPQSYRQSIDMSVPSPSLNFLGTPVLSRLSNSFLSSSLTKRKTPEIIQSTAKPLLQEASDEQQPQLRRSSHSLLPPITERKHAKKVTSDQKYSKVSHEIPVARKSSYGQAVLNGMNVLCGVGLLSTPYAVKEGGWSSLSLLFMFGILSFYTGILLRHCLDSQPGLETYPDIGQAAFGTTGRIVISIILYVELYASCVEYIILESDNLSSLFPNANLSLAGFDLNSRYLFAIITALTVLPTVWLKDLSILSYFSAGGVIASILVVVCLFWVGLVDDVGFHGKGTTLNFATLPVALGLYGFCYSGHAVFPNIYTSMENRSQFPLVLFTSFALCTVLYAGVAVFGYLMFGEETESQFTLNMPNHLVASKIAIWTTVMQLEIITCTVVLTYALIMSPVAMSLEELIPSDNLQFHIYSILIRTALVLSTLFVGLSVPFFGLVMSLIGSLLTMLVTLILPCACFLSIFRAKVTPLQGFLCLLIITVGTVSSVFGSYSAIFQIIQQFV</sequence>
<dbReference type="FunFam" id="1.20.1740.10:FF:000047">
    <property type="entry name" value="Amino acid transporter AVT1A"/>
    <property type="match status" value="1"/>
</dbReference>
<keyword evidence="3 9" id="KW-0812">Transmembrane</keyword>
<feature type="region of interest" description="Disordered" evidence="8">
    <location>
        <begin position="1"/>
        <end position="51"/>
    </location>
</feature>
<evidence type="ECO:0000256" key="7">
    <source>
        <dbReference type="ARBA" id="ARBA00049662"/>
    </source>
</evidence>
<feature type="transmembrane region" description="Helical" evidence="9">
    <location>
        <begin position="463"/>
        <end position="486"/>
    </location>
</feature>
<evidence type="ECO:0000256" key="9">
    <source>
        <dbReference type="SAM" id="Phobius"/>
    </source>
</evidence>
<organism evidence="11 12">
    <name type="scientific">Daucus carota subsp. sativus</name>
    <name type="common">Carrot</name>
    <dbReference type="NCBI Taxonomy" id="79200"/>
    <lineage>
        <taxon>Eukaryota</taxon>
        <taxon>Viridiplantae</taxon>
        <taxon>Streptophyta</taxon>
        <taxon>Embryophyta</taxon>
        <taxon>Tracheophyta</taxon>
        <taxon>Spermatophyta</taxon>
        <taxon>Magnoliopsida</taxon>
        <taxon>eudicotyledons</taxon>
        <taxon>Gunneridae</taxon>
        <taxon>Pentapetalae</taxon>
        <taxon>asterids</taxon>
        <taxon>campanulids</taxon>
        <taxon>Apiales</taxon>
        <taxon>Apiaceae</taxon>
        <taxon>Apioideae</taxon>
        <taxon>Scandiceae</taxon>
        <taxon>Daucinae</taxon>
        <taxon>Daucus</taxon>
        <taxon>Daucus sect. Daucus</taxon>
    </lineage>
</organism>
<feature type="domain" description="Amino acid transporter transmembrane" evidence="10">
    <location>
        <begin position="155"/>
        <end position="545"/>
    </location>
</feature>
<feature type="transmembrane region" description="Helical" evidence="9">
    <location>
        <begin position="302"/>
        <end position="324"/>
    </location>
</feature>
<dbReference type="Proteomes" id="UP000077755">
    <property type="component" value="Chromosome 2"/>
</dbReference>
<dbReference type="GO" id="GO:0006865">
    <property type="term" value="P:amino acid transport"/>
    <property type="evidence" value="ECO:0007669"/>
    <property type="project" value="UniProtKB-KW"/>
</dbReference>
<feature type="compositionally biased region" description="Polar residues" evidence="8">
    <location>
        <begin position="1"/>
        <end position="11"/>
    </location>
</feature>
<dbReference type="EMBL" id="CP093344">
    <property type="protein sequence ID" value="WOG88011.1"/>
    <property type="molecule type" value="Genomic_DNA"/>
</dbReference>
<reference evidence="11" key="2">
    <citation type="submission" date="2022-03" db="EMBL/GenBank/DDBJ databases">
        <title>Draft title - Genomic analysis of global carrot germplasm unveils the trajectory of domestication and the origin of high carotenoid orange carrot.</title>
        <authorList>
            <person name="Iorizzo M."/>
            <person name="Ellison S."/>
            <person name="Senalik D."/>
            <person name="Macko-Podgorni A."/>
            <person name="Grzebelus D."/>
            <person name="Bostan H."/>
            <person name="Rolling W."/>
            <person name="Curaba J."/>
            <person name="Simon P."/>
        </authorList>
    </citation>
    <scope>NUCLEOTIDE SEQUENCE</scope>
    <source>
        <tissue evidence="11">Leaf</tissue>
    </source>
</reference>
<accession>A0AAF0WEQ9</accession>
<evidence type="ECO:0000256" key="8">
    <source>
        <dbReference type="SAM" id="MobiDB-lite"/>
    </source>
</evidence>
<evidence type="ECO:0000259" key="10">
    <source>
        <dbReference type="Pfam" id="PF01490"/>
    </source>
</evidence>
<feature type="compositionally biased region" description="Acidic residues" evidence="8">
    <location>
        <begin position="13"/>
        <end position="32"/>
    </location>
</feature>
<feature type="transmembrane region" description="Helical" evidence="9">
    <location>
        <begin position="492"/>
        <end position="513"/>
    </location>
</feature>
<evidence type="ECO:0000256" key="5">
    <source>
        <dbReference type="ARBA" id="ARBA00022989"/>
    </source>
</evidence>
<feature type="transmembrane region" description="Helical" evidence="9">
    <location>
        <begin position="375"/>
        <end position="399"/>
    </location>
</feature>
<feature type="transmembrane region" description="Helical" evidence="9">
    <location>
        <begin position="187"/>
        <end position="207"/>
    </location>
</feature>